<evidence type="ECO:0000256" key="1">
    <source>
        <dbReference type="ARBA" id="ARBA00004167"/>
    </source>
</evidence>
<dbReference type="SUPFAM" id="SSF52058">
    <property type="entry name" value="L domain-like"/>
    <property type="match status" value="1"/>
</dbReference>
<dbReference type="PROSITE" id="PS50011">
    <property type="entry name" value="PROTEIN_KINASE_DOM"/>
    <property type="match status" value="4"/>
</dbReference>
<comment type="subcellular location">
    <subcellularLocation>
        <location evidence="1">Membrane</location>
        <topology evidence="1">Single-pass membrane protein</topology>
    </subcellularLocation>
</comment>
<dbReference type="GeneID" id="5890092"/>
<dbReference type="PROSITE" id="PS00109">
    <property type="entry name" value="PROTEIN_KINASE_TYR"/>
    <property type="match status" value="2"/>
</dbReference>
<dbReference type="Gene3D" id="1.10.510.10">
    <property type="entry name" value="Transferase(Phosphotransferase) domain 1"/>
    <property type="match status" value="4"/>
</dbReference>
<dbReference type="InterPro" id="IPR001611">
    <property type="entry name" value="Leu-rich_rpt"/>
</dbReference>
<feature type="region of interest" description="Disordered" evidence="8">
    <location>
        <begin position="2298"/>
        <end position="2320"/>
    </location>
</feature>
<feature type="domain" description="Protein kinase" evidence="10">
    <location>
        <begin position="679"/>
        <end position="958"/>
    </location>
</feature>
<gene>
    <name evidence="11" type="ORF">MONBRDRAFT_44298</name>
</gene>
<name>A9UWK2_MONBE</name>
<dbReference type="InterPro" id="IPR017441">
    <property type="entry name" value="Protein_kinase_ATP_BS"/>
</dbReference>
<dbReference type="eggNOG" id="KOG1095">
    <property type="taxonomic scope" value="Eukaryota"/>
</dbReference>
<keyword evidence="7" id="KW-0175">Coiled coil</keyword>
<dbReference type="GO" id="GO:0004714">
    <property type="term" value="F:transmembrane receptor protein tyrosine kinase activity"/>
    <property type="evidence" value="ECO:0000318"/>
    <property type="project" value="GO_Central"/>
</dbReference>
<proteinExistence type="predicted"/>
<dbReference type="Gene3D" id="3.80.10.10">
    <property type="entry name" value="Ribonuclease Inhibitor"/>
    <property type="match status" value="1"/>
</dbReference>
<keyword evidence="3" id="KW-0677">Repeat</keyword>
<evidence type="ECO:0000256" key="5">
    <source>
        <dbReference type="ARBA" id="ARBA00051243"/>
    </source>
</evidence>
<keyword evidence="2" id="KW-0433">Leucine-rich repeat</keyword>
<feature type="transmembrane region" description="Helical" evidence="9">
    <location>
        <begin position="1802"/>
        <end position="1825"/>
    </location>
</feature>
<evidence type="ECO:0000256" key="7">
    <source>
        <dbReference type="SAM" id="Coils"/>
    </source>
</evidence>
<dbReference type="InParanoid" id="A9UWK2"/>
<dbReference type="Proteomes" id="UP000001357">
    <property type="component" value="Unassembled WGS sequence"/>
</dbReference>
<dbReference type="CDD" id="cd00112">
    <property type="entry name" value="LDLa"/>
    <property type="match status" value="2"/>
</dbReference>
<dbReference type="PANTHER" id="PTHR24416:SF600">
    <property type="entry name" value="PDGF- AND VEGF-RECEPTOR RELATED, ISOFORM J"/>
    <property type="match status" value="1"/>
</dbReference>
<keyword evidence="6" id="KW-0067">ATP-binding</keyword>
<dbReference type="PROSITE" id="PS00107">
    <property type="entry name" value="PROTEIN_KINASE_ATP"/>
    <property type="match status" value="1"/>
</dbReference>
<dbReference type="KEGG" id="mbr:MONBRDRAFT_44298"/>
<keyword evidence="12" id="KW-1185">Reference proteome</keyword>
<dbReference type="PROSITE" id="PS51450">
    <property type="entry name" value="LRR"/>
    <property type="match status" value="2"/>
</dbReference>
<feature type="binding site" evidence="6">
    <location>
        <position position="2422"/>
    </location>
    <ligand>
        <name>ATP</name>
        <dbReference type="ChEBI" id="CHEBI:30616"/>
    </ligand>
</feature>
<feature type="compositionally biased region" description="Gly residues" evidence="8">
    <location>
        <begin position="2311"/>
        <end position="2320"/>
    </location>
</feature>
<dbReference type="STRING" id="81824.A9UWK2"/>
<dbReference type="InterPro" id="IPR032675">
    <property type="entry name" value="LRR_dom_sf"/>
</dbReference>
<feature type="region of interest" description="Disordered" evidence="8">
    <location>
        <begin position="1104"/>
        <end position="1141"/>
    </location>
</feature>
<dbReference type="InterPro" id="IPR001245">
    <property type="entry name" value="Ser-Thr/Tyr_kinase_cat_dom"/>
</dbReference>
<dbReference type="EMBL" id="CH991548">
    <property type="protein sequence ID" value="EDQ90228.1"/>
    <property type="molecule type" value="Genomic_DNA"/>
</dbReference>
<dbReference type="InterPro" id="IPR011009">
    <property type="entry name" value="Kinase-like_dom_sf"/>
</dbReference>
<dbReference type="SUPFAM" id="SSF56112">
    <property type="entry name" value="Protein kinase-like (PK-like)"/>
    <property type="match status" value="5"/>
</dbReference>
<reference evidence="11 12" key="1">
    <citation type="journal article" date="2008" name="Nature">
        <title>The genome of the choanoflagellate Monosiga brevicollis and the origin of metazoans.</title>
        <authorList>
            <consortium name="JGI Sequencing"/>
            <person name="King N."/>
            <person name="Westbrook M.J."/>
            <person name="Young S.L."/>
            <person name="Kuo A."/>
            <person name="Abedin M."/>
            <person name="Chapman J."/>
            <person name="Fairclough S."/>
            <person name="Hellsten U."/>
            <person name="Isogai Y."/>
            <person name="Letunic I."/>
            <person name="Marr M."/>
            <person name="Pincus D."/>
            <person name="Putnam N."/>
            <person name="Rokas A."/>
            <person name="Wright K.J."/>
            <person name="Zuzow R."/>
            <person name="Dirks W."/>
            <person name="Good M."/>
            <person name="Goodstein D."/>
            <person name="Lemons D."/>
            <person name="Li W."/>
            <person name="Lyons J.B."/>
            <person name="Morris A."/>
            <person name="Nichols S."/>
            <person name="Richter D.J."/>
            <person name="Salamov A."/>
            <person name="Bork P."/>
            <person name="Lim W.A."/>
            <person name="Manning G."/>
            <person name="Miller W.T."/>
            <person name="McGinnis W."/>
            <person name="Shapiro H."/>
            <person name="Tjian R."/>
            <person name="Grigoriev I.V."/>
            <person name="Rokhsar D."/>
        </authorList>
    </citation>
    <scope>NUCLEOTIDE SEQUENCE [LARGE SCALE GENOMIC DNA]</scope>
    <source>
        <strain evidence="12">MX1 / ATCC 50154</strain>
    </source>
</reference>
<keyword evidence="9" id="KW-0472">Membrane</keyword>
<dbReference type="SMART" id="SM00219">
    <property type="entry name" value="TyrKc"/>
    <property type="match status" value="2"/>
</dbReference>
<keyword evidence="6" id="KW-0547">Nucleotide-binding</keyword>
<dbReference type="Pfam" id="PF13855">
    <property type="entry name" value="LRR_8"/>
    <property type="match status" value="1"/>
</dbReference>
<dbReference type="GO" id="GO:0005524">
    <property type="term" value="F:ATP binding"/>
    <property type="evidence" value="ECO:0007669"/>
    <property type="project" value="UniProtKB-UniRule"/>
</dbReference>
<keyword evidence="9" id="KW-0812">Transmembrane</keyword>
<keyword evidence="9" id="KW-1133">Transmembrane helix</keyword>
<sequence length="2685" mass="298489">MSADVQNRQSSLLGQRPKAKHISHPQFSHQGMILEQLQAPNVQAIIHTRHACRKSVCVSKKIIFRDSFPFTTLTCNGKTVELWTATVKNGDVCEVPVDTPLVFWTRFECRLDDTFQLDMTGQMTQAYLDAGCQLLGSSMAQLELDCTRPVPLDKQLVTLPNGGSPYNLVGIRVRGHRIKVLTYANVYGLADLQTLDLSHNNLTALSDFALDNAYALENLNLSHNQLGHINRANLPSFGRLKVLDVSNNPIRLLDSSAFDAAFPRDCAMRSVELDLLLPSDETCQWSLQHGCYGPVVFSGDPNACTVFNRTISIPCEHDRTQTFMSYQLCDGHVDCDDASDEFMCDRYNVDMSSIYVLGACTGDSIDIHHIRGRIAVMPSNLAIVASGCVIAFHRALAFSTYNPELNATAEQIEIVWSTKFAELTGLITLNLAHFITFALVGTGGDYYQPMYIYPWAHELLETSGVDYATHYAKVLAMDETQVYEVESMSTLAQRLGQTTLTNTDAIMICGQIASACSFLESLGVVHRNLGAHSVLCAPDLSRVFLGNFCKLGTVLQVLGIGVMYMRLINSQCEASSTNVTKRFWSAEVWSDQIFSTKSDVYAYGQLCWQVYNKGQLPYPGMSLQSIALHVQQGTPPSVRAIPSEHARRLILQCLRIKPESRPNFATLAAAWASAIEGDESGVAEFAGADFDTRIMQHLMTLREGGSTRQVAVKLLLEAQHHKEYVAEVTMLSKMHHPNLMGLVHTTVTAEGHPGMVLEYMPQGSLEGWLQARGTRVSHEDLLLIAHQVAMGMNELARLGIVHRDLAARNVLIGRCLNVKVADFGLSRVMQLGRDDSDAYYRIKTRQPMPLRWMAPESILSRKCDVRSDVWSYGCLCVEMWSGGELPYARLKDAEVLERLVAASQGHLKDGAVVLASPSRCPAGISDLIQSCLCINPELRLGFTLLVQRTRPEGWHRLISGAFQANAIFALVQDDAVLLDHYIFAFFALFLTSELKTLLLRFSMDCGVASRGTANDIHSSVYHCLFRYKAVHTHSLSLSLDSYGNYGNDNFIDFMRDEVMSFLIANILCFVHLTVTMALSGLEATESVSDDFFVLFPSPDEVCADTPSAPNATVPGLNDGQSKKTRRRAKSRSRAKRDSSDIDSREKAQRWLDWEARNKRRWRRERRRSKNDRARLREAMEVIKQQSVAQAEMMKQQSVAYAEMMKEVLAESMSIELKATMSGKQDRVRTVSICSNDVLDTDMDSLSLTLIVLRNPNQRLLDMNALGAKCLRNKRRFHSEKDEWAISSHVHQHFLSLSLLASALSLSLLASALSLSNSLNSLKLSQTLSNSLKLSLTSLSLSLSLMGETRPSTFPQVGVNQFRFSKRLPHVTGGLGPSSQLPESRMGKGKAVVTPLLAAVLFGLWHHAASDCPIRLLGFRDHLIPVEFGPLKTDCGRYWEDSVPVGTVCSFDKSYRYMFWTHFRCIEDSTFVLDEAGNMTSRFEQAGCTIRGSFDDEPELICRGVPGQENMLDRLADGGAPSNLVGIEATHHNISYVAHHNVHGYAKLRYLNLAHNTLMLDLTNNPVTKMDISIFDACFPRDCRQRPAYILKLPQSETCQWTLQNRCYGPIEVQGATNSSCRILNANRAPAPCLNDRSVTFETHQFCDGYRHCADGSDEFMCEPPAIYTEAALIGACVNNYLKFFFLRGRAIMRAANLDAVAGTCVNSHYRQLQVSGFDPMVNVSKDYVRLVWNIQIEEAVDVLAHLTVDLERYVHVMLGEFDLGDDIIIYANQTQQTTRVGNTLTTAPLPEGIPSRSHRDDILPIVGAVVGTMIVIGAIVAVFAFRNRRRRIDGSAIEMKPISSLLVKGRDIFCSLYNKAARDDANQFARMELLGAVEVMQWKISDQLNHGHFSHATCTLQHDRQSRHAIWIGNQQILQPGAWEAALDLVVEAHLLNCLHQHRHILNFAGYSTMKDGFILIYDMSNYTQLADVLRLDAPNPKESALICQRVAEACSFLDSLGIVHRNLGAHSVFCVGDITEVRLANITTARDVYLSQEYVARTIVNEATMASATAMGSSDTHDEFSKQLAKRFWSAEVWSDQIFSTKSDVYAYGQLCWQVYNKGQLPYPGMSLQSIALHVQQGTPPSVRAIPSEHARRLILQCLRIKPESRPNFALVPVAGLEALRVYTKLDDQDPIKLQEVERCSLDRLDAVMARTRHIFHEHLQMPVAHTRVGNQASILAPFASTSLTDYLQLHANMDLDTALGLCRNALEAVEYLASRRVLLEDLRVGDFRVTRHGVLKLDYGRQWGLTGLGASAEDNASRRSDSVSTGGGGGGGGGGGALDEVVTVKAAGRFLVDLCELVAALRDQSELRQLGEVMRRGRVKKCGDGLLALLSLDRQRRLELPYEQLTFVRALGQGEFGQVSLMTLREGGSTRQVAVKLLLEAQHHKEYVAEVTMLSKMHHPNLMGLVHTTVTAEGHPGMVLEYMPQGSLEGWLQARGTRVSHEDLLLIAHQVAMGMNELARLGIVHRDLAARNVLIGRCLNVKVADFGLSRVMQLGRDDSDAYYRIKTRQPMPLRWMAPESILSRKCDVRSDVWSYGCLCVEMWSGGELPYARLKDAEVLERLVAALQGHLKDGAVVLASPSRCPAGISDLIQSCLCINPELRLGFALLVQRTRPEAWVPLIHGSGTVFQRSGSLSESRI</sequence>
<evidence type="ECO:0000256" key="9">
    <source>
        <dbReference type="SAM" id="Phobius"/>
    </source>
</evidence>
<dbReference type="CDD" id="cd00192">
    <property type="entry name" value="PTKc"/>
    <property type="match status" value="2"/>
</dbReference>
<dbReference type="RefSeq" id="XP_001744995.1">
    <property type="nucleotide sequence ID" value="XM_001744943.1"/>
</dbReference>
<dbReference type="SMART" id="SM00369">
    <property type="entry name" value="LRR_TYP"/>
    <property type="match status" value="2"/>
</dbReference>
<feature type="domain" description="Protein kinase" evidence="10">
    <location>
        <begin position="378"/>
        <end position="675"/>
    </location>
</feature>
<keyword evidence="4" id="KW-1015">Disulfide bond</keyword>
<dbReference type="GO" id="GO:0043235">
    <property type="term" value="C:receptor complex"/>
    <property type="evidence" value="ECO:0000318"/>
    <property type="project" value="GO_Central"/>
</dbReference>
<evidence type="ECO:0000313" key="12">
    <source>
        <dbReference type="Proteomes" id="UP000001357"/>
    </source>
</evidence>
<dbReference type="InterPro" id="IPR008266">
    <property type="entry name" value="Tyr_kinase_AS"/>
</dbReference>
<evidence type="ECO:0000259" key="10">
    <source>
        <dbReference type="PROSITE" id="PS50011"/>
    </source>
</evidence>
<dbReference type="eggNOG" id="KOG0197">
    <property type="taxonomic scope" value="Eukaryota"/>
</dbReference>
<dbReference type="InterPro" id="IPR050122">
    <property type="entry name" value="RTK"/>
</dbReference>
<evidence type="ECO:0000313" key="11">
    <source>
        <dbReference type="EMBL" id="EDQ90228.1"/>
    </source>
</evidence>
<dbReference type="GO" id="GO:0005886">
    <property type="term" value="C:plasma membrane"/>
    <property type="evidence" value="ECO:0000318"/>
    <property type="project" value="GO_Central"/>
</dbReference>
<dbReference type="Pfam" id="PF07714">
    <property type="entry name" value="PK_Tyr_Ser-Thr"/>
    <property type="match status" value="4"/>
</dbReference>
<dbReference type="FunFam" id="1.10.510.10:FF:002119">
    <property type="entry name" value="Predicted protein"/>
    <property type="match status" value="2"/>
</dbReference>
<feature type="domain" description="Protein kinase" evidence="10">
    <location>
        <begin position="1882"/>
        <end position="2169"/>
    </location>
</feature>
<dbReference type="InterPro" id="IPR002172">
    <property type="entry name" value="LDrepeatLR_classA_rpt"/>
</dbReference>
<protein>
    <recommendedName>
        <fullName evidence="10">Protein kinase domain-containing protein</fullName>
    </recommendedName>
</protein>
<evidence type="ECO:0000256" key="2">
    <source>
        <dbReference type="ARBA" id="ARBA00022614"/>
    </source>
</evidence>
<evidence type="ECO:0000256" key="3">
    <source>
        <dbReference type="ARBA" id="ARBA00022737"/>
    </source>
</evidence>
<feature type="coiled-coil region" evidence="7">
    <location>
        <begin position="1158"/>
        <end position="1185"/>
    </location>
</feature>
<feature type="compositionally biased region" description="Basic residues" evidence="8">
    <location>
        <begin position="1122"/>
        <end position="1134"/>
    </location>
</feature>
<dbReference type="SMART" id="SM00192">
    <property type="entry name" value="LDLa"/>
    <property type="match status" value="2"/>
</dbReference>
<dbReference type="InterPro" id="IPR020635">
    <property type="entry name" value="Tyr_kinase_cat_dom"/>
</dbReference>
<feature type="domain" description="Protein kinase" evidence="10">
    <location>
        <begin position="2391"/>
        <end position="2664"/>
    </location>
</feature>
<dbReference type="InterPro" id="IPR000719">
    <property type="entry name" value="Prot_kinase_dom"/>
</dbReference>
<dbReference type="GO" id="GO:0007169">
    <property type="term" value="P:cell surface receptor protein tyrosine kinase signaling pathway"/>
    <property type="evidence" value="ECO:0000318"/>
    <property type="project" value="GO_Central"/>
</dbReference>
<organism evidence="11 12">
    <name type="scientific">Monosiga brevicollis</name>
    <name type="common">Choanoflagellate</name>
    <dbReference type="NCBI Taxonomy" id="81824"/>
    <lineage>
        <taxon>Eukaryota</taxon>
        <taxon>Choanoflagellata</taxon>
        <taxon>Craspedida</taxon>
        <taxon>Salpingoecidae</taxon>
        <taxon>Monosiga</taxon>
    </lineage>
</organism>
<evidence type="ECO:0000256" key="6">
    <source>
        <dbReference type="PROSITE-ProRule" id="PRU10141"/>
    </source>
</evidence>
<accession>A9UWK2</accession>
<dbReference type="PANTHER" id="PTHR24416">
    <property type="entry name" value="TYROSINE-PROTEIN KINASE RECEPTOR"/>
    <property type="match status" value="1"/>
</dbReference>
<dbReference type="FunFam" id="3.80.10.10:FF:001665">
    <property type="entry name" value="Predicted protein"/>
    <property type="match status" value="1"/>
</dbReference>
<dbReference type="InterPro" id="IPR003591">
    <property type="entry name" value="Leu-rich_rpt_typical-subtyp"/>
</dbReference>
<dbReference type="PRINTS" id="PR00109">
    <property type="entry name" value="TYRKINASE"/>
</dbReference>
<evidence type="ECO:0000256" key="4">
    <source>
        <dbReference type="ARBA" id="ARBA00023157"/>
    </source>
</evidence>
<evidence type="ECO:0000256" key="8">
    <source>
        <dbReference type="SAM" id="MobiDB-lite"/>
    </source>
</evidence>
<comment type="catalytic activity">
    <reaction evidence="5">
        <text>L-tyrosyl-[protein] + ATP = O-phospho-L-tyrosyl-[protein] + ADP + H(+)</text>
        <dbReference type="Rhea" id="RHEA:10596"/>
        <dbReference type="Rhea" id="RHEA-COMP:10136"/>
        <dbReference type="Rhea" id="RHEA-COMP:20101"/>
        <dbReference type="ChEBI" id="CHEBI:15378"/>
        <dbReference type="ChEBI" id="CHEBI:30616"/>
        <dbReference type="ChEBI" id="CHEBI:46858"/>
        <dbReference type="ChEBI" id="CHEBI:61978"/>
        <dbReference type="ChEBI" id="CHEBI:456216"/>
        <dbReference type="EC" id="2.7.10.1"/>
    </reaction>
</comment>